<evidence type="ECO:0000313" key="3">
    <source>
        <dbReference type="Proteomes" id="UP001212841"/>
    </source>
</evidence>
<feature type="compositionally biased region" description="Low complexity" evidence="1">
    <location>
        <begin position="157"/>
        <end position="173"/>
    </location>
</feature>
<gene>
    <name evidence="2" type="ORF">HK097_009148</name>
</gene>
<protein>
    <recommendedName>
        <fullName evidence="4">Swi5-dependent recombination DNA repair protein 1 homolog</fullName>
    </recommendedName>
</protein>
<dbReference type="Gene3D" id="6.10.140.1020">
    <property type="match status" value="1"/>
</dbReference>
<evidence type="ECO:0008006" key="4">
    <source>
        <dbReference type="Google" id="ProtNLM"/>
    </source>
</evidence>
<feature type="compositionally biased region" description="Polar residues" evidence="1">
    <location>
        <begin position="131"/>
        <end position="151"/>
    </location>
</feature>
<reference evidence="2" key="1">
    <citation type="submission" date="2020-05" db="EMBL/GenBank/DDBJ databases">
        <title>Phylogenomic resolution of chytrid fungi.</title>
        <authorList>
            <person name="Stajich J.E."/>
            <person name="Amses K."/>
            <person name="Simmons R."/>
            <person name="Seto K."/>
            <person name="Myers J."/>
            <person name="Bonds A."/>
            <person name="Quandt C.A."/>
            <person name="Barry K."/>
            <person name="Liu P."/>
            <person name="Grigoriev I."/>
            <person name="Longcore J.E."/>
            <person name="James T.Y."/>
        </authorList>
    </citation>
    <scope>NUCLEOTIDE SEQUENCE</scope>
    <source>
        <strain evidence="2">JEL0318</strain>
    </source>
</reference>
<organism evidence="2 3">
    <name type="scientific">Rhizophlyctis rosea</name>
    <dbReference type="NCBI Taxonomy" id="64517"/>
    <lineage>
        <taxon>Eukaryota</taxon>
        <taxon>Fungi</taxon>
        <taxon>Fungi incertae sedis</taxon>
        <taxon>Chytridiomycota</taxon>
        <taxon>Chytridiomycota incertae sedis</taxon>
        <taxon>Chytridiomycetes</taxon>
        <taxon>Rhizophlyctidales</taxon>
        <taxon>Rhizophlyctidaceae</taxon>
        <taxon>Rhizophlyctis</taxon>
    </lineage>
</organism>
<sequence length="319" mass="34966">MQGQPSTDLLHTLVRNATAAVQRGELQAGEPLSEAELTQLARVGAQPDSDLESGQPLAEQFRAALPKLVEEGVLCQQDYGGNRELDCSATSHRVYWFSSAISGKRPVSEPMAITPPRKKQAVDLTTPHPVNKSNKATTRTPFRSPLTSSRPFRSPMPSKTLSKTTLSTPRTPSNKPASNPFIRPFKSPAIVKSTASGPSSTALSPIKSLPTPARTSEYRELEQTLRDLETRNRRLKLATKYVENDEPNKMDALIEKWTSVTREAITRLRDNIGPVIVTEQPVQRSNWGYGDDDQDTDGGGAGGSWGSEQPQPRLLTLKE</sequence>
<dbReference type="AlphaFoldDB" id="A0AAD5SC31"/>
<proteinExistence type="predicted"/>
<feature type="non-terminal residue" evidence="2">
    <location>
        <position position="319"/>
    </location>
</feature>
<evidence type="ECO:0000256" key="1">
    <source>
        <dbReference type="SAM" id="MobiDB-lite"/>
    </source>
</evidence>
<name>A0AAD5SC31_9FUNG</name>
<dbReference type="Proteomes" id="UP001212841">
    <property type="component" value="Unassembled WGS sequence"/>
</dbReference>
<feature type="compositionally biased region" description="Polar residues" evidence="1">
    <location>
        <begin position="193"/>
        <end position="203"/>
    </location>
</feature>
<evidence type="ECO:0000313" key="2">
    <source>
        <dbReference type="EMBL" id="KAJ3049872.1"/>
    </source>
</evidence>
<comment type="caution">
    <text evidence="2">The sequence shown here is derived from an EMBL/GenBank/DDBJ whole genome shotgun (WGS) entry which is preliminary data.</text>
</comment>
<accession>A0AAD5SC31</accession>
<feature type="region of interest" description="Disordered" evidence="1">
    <location>
        <begin position="279"/>
        <end position="319"/>
    </location>
</feature>
<feature type="region of interest" description="Disordered" evidence="1">
    <location>
        <begin position="108"/>
        <end position="216"/>
    </location>
</feature>
<keyword evidence="3" id="KW-1185">Reference proteome</keyword>
<dbReference type="EMBL" id="JADGJD010000584">
    <property type="protein sequence ID" value="KAJ3049872.1"/>
    <property type="molecule type" value="Genomic_DNA"/>
</dbReference>